<protein>
    <submittedName>
        <fullName evidence="2">Uncharacterized protein</fullName>
    </submittedName>
</protein>
<dbReference type="EMBL" id="SEOQ01001936">
    <property type="protein sequence ID" value="TFY50224.1"/>
    <property type="molecule type" value="Genomic_DNA"/>
</dbReference>
<feature type="compositionally biased region" description="Pro residues" evidence="1">
    <location>
        <begin position="374"/>
        <end position="389"/>
    </location>
</feature>
<feature type="region of interest" description="Disordered" evidence="1">
    <location>
        <begin position="363"/>
        <end position="389"/>
    </location>
</feature>
<feature type="region of interest" description="Disordered" evidence="1">
    <location>
        <begin position="72"/>
        <end position="124"/>
    </location>
</feature>
<keyword evidence="3" id="KW-1185">Reference proteome</keyword>
<reference evidence="2 3" key="1">
    <citation type="submission" date="2019-02" db="EMBL/GenBank/DDBJ databases">
        <title>Genome sequencing of the rare red list fungi Dentipellis fragilis.</title>
        <authorList>
            <person name="Buettner E."/>
            <person name="Kellner H."/>
        </authorList>
    </citation>
    <scope>NUCLEOTIDE SEQUENCE [LARGE SCALE GENOMIC DNA]</scope>
    <source>
        <strain evidence="2 3">DSM 105465</strain>
    </source>
</reference>
<sequence length="389" mass="41263">MDGLGMLAKVVETRKLLAAVTCKRALAVAIASALEGLCGCGSVAFVDASRLGIVVEGLGPWLGGRSKVAIWSSGGNQRPSEGEEERDEAIRKKVPDVRQSSPPIKARPSRRTFNPSHSAGPGTARHASRSLLLASLLSSPVLFVSEPALCVSHPFFSSPRLDPAARPLPLPFQSLRQNAGSRTRYLSFLVPIVPTLLYRHLPSSRYQNPDSSILPSHALFPFLFCCFSVPRPPRGASPRDRLSLARALVGTHAITLCAPPALPPFLLSASDPRFASTHTSLGGCAPQIHRPPPPVLELVSRRDPASDPAILSSLGHTVPHSSLAVSPRSPTRGDARPAAPPLRHKACLRRACARNNLSLLPADTTSPASECYRPPSPPGAAPIPAPTSR</sequence>
<dbReference type="AlphaFoldDB" id="A0A4Y9XJH7"/>
<gene>
    <name evidence="2" type="ORF">EVG20_g11645</name>
</gene>
<dbReference type="Proteomes" id="UP000298327">
    <property type="component" value="Unassembled WGS sequence"/>
</dbReference>
<feature type="region of interest" description="Disordered" evidence="1">
    <location>
        <begin position="300"/>
        <end position="342"/>
    </location>
</feature>
<proteinExistence type="predicted"/>
<feature type="non-terminal residue" evidence="2">
    <location>
        <position position="389"/>
    </location>
</feature>
<evidence type="ECO:0000313" key="3">
    <source>
        <dbReference type="Proteomes" id="UP000298327"/>
    </source>
</evidence>
<organism evidence="2 3">
    <name type="scientific">Dentipellis fragilis</name>
    <dbReference type="NCBI Taxonomy" id="205917"/>
    <lineage>
        <taxon>Eukaryota</taxon>
        <taxon>Fungi</taxon>
        <taxon>Dikarya</taxon>
        <taxon>Basidiomycota</taxon>
        <taxon>Agaricomycotina</taxon>
        <taxon>Agaricomycetes</taxon>
        <taxon>Russulales</taxon>
        <taxon>Hericiaceae</taxon>
        <taxon>Dentipellis</taxon>
    </lineage>
</organism>
<evidence type="ECO:0000313" key="2">
    <source>
        <dbReference type="EMBL" id="TFY50224.1"/>
    </source>
</evidence>
<evidence type="ECO:0000256" key="1">
    <source>
        <dbReference type="SAM" id="MobiDB-lite"/>
    </source>
</evidence>
<comment type="caution">
    <text evidence="2">The sequence shown here is derived from an EMBL/GenBank/DDBJ whole genome shotgun (WGS) entry which is preliminary data.</text>
</comment>
<accession>A0A4Y9XJH7</accession>
<name>A0A4Y9XJH7_9AGAM</name>
<dbReference type="OrthoDB" id="10663915at2759"/>